<dbReference type="InterPro" id="IPR018061">
    <property type="entry name" value="Retropepsins"/>
</dbReference>
<dbReference type="SUPFAM" id="SSF50630">
    <property type="entry name" value="Acid proteases"/>
    <property type="match status" value="1"/>
</dbReference>
<keyword evidence="3" id="KW-0378">Hydrolase</keyword>
<keyword evidence="1" id="KW-0645">Protease</keyword>
<feature type="domain" description="Peptidase A2" evidence="4">
    <location>
        <begin position="46"/>
        <end position="117"/>
    </location>
</feature>
<reference evidence="5 6" key="1">
    <citation type="submission" date="2016-02" db="EMBL/GenBank/DDBJ databases">
        <title>Band-tailed pigeon sequencing and assembly.</title>
        <authorList>
            <person name="Soares A.E."/>
            <person name="Novak B.J."/>
            <person name="Rice E.S."/>
            <person name="O'Connell B."/>
            <person name="Chang D."/>
            <person name="Weber S."/>
            <person name="Shapiro B."/>
        </authorList>
    </citation>
    <scope>NUCLEOTIDE SEQUENCE [LARGE SCALE GENOMIC DNA]</scope>
    <source>
        <strain evidence="5">BTP2013</strain>
        <tissue evidence="5">Blood</tissue>
    </source>
</reference>
<gene>
    <name evidence="5" type="ORF">AV530_010957</name>
</gene>
<evidence type="ECO:0000256" key="3">
    <source>
        <dbReference type="ARBA" id="ARBA00022801"/>
    </source>
</evidence>
<dbReference type="Pfam" id="PF00077">
    <property type="entry name" value="RVP"/>
    <property type="match status" value="1"/>
</dbReference>
<sequence>MEALSPKERGTAGFGSTGGLAMLTMAMNRRPVTSVTLCNGGEQIILEALLDTGADLTIVAKEQWPRHWPLLPMARGVEGVGGSSSVLRSRDRVSVVIDGRTASTHITVMTLPQGVNGLICHDVLDQLGVILTTEKPF</sequence>
<keyword evidence="2" id="KW-0064">Aspartyl protease</keyword>
<dbReference type="PANTHER" id="PTHR19422">
    <property type="entry name" value="GAG RETROVIRAL POLYPROTEIN"/>
    <property type="match status" value="1"/>
</dbReference>
<dbReference type="GO" id="GO:0006508">
    <property type="term" value="P:proteolysis"/>
    <property type="evidence" value="ECO:0007669"/>
    <property type="project" value="UniProtKB-KW"/>
</dbReference>
<dbReference type="InterPro" id="IPR001995">
    <property type="entry name" value="Peptidase_A2_cat"/>
</dbReference>
<comment type="caution">
    <text evidence="5">The sequence shown here is derived from an EMBL/GenBank/DDBJ whole genome shotgun (WGS) entry which is preliminary data.</text>
</comment>
<protein>
    <recommendedName>
        <fullName evidence="4">Peptidase A2 domain-containing protein</fullName>
    </recommendedName>
</protein>
<dbReference type="Proteomes" id="UP000190648">
    <property type="component" value="Unassembled WGS sequence"/>
</dbReference>
<dbReference type="InterPro" id="IPR001969">
    <property type="entry name" value="Aspartic_peptidase_AS"/>
</dbReference>
<organism evidence="5 6">
    <name type="scientific">Patagioenas fasciata monilis</name>
    <dbReference type="NCBI Taxonomy" id="372326"/>
    <lineage>
        <taxon>Eukaryota</taxon>
        <taxon>Metazoa</taxon>
        <taxon>Chordata</taxon>
        <taxon>Craniata</taxon>
        <taxon>Vertebrata</taxon>
        <taxon>Euteleostomi</taxon>
        <taxon>Archelosauria</taxon>
        <taxon>Archosauria</taxon>
        <taxon>Dinosauria</taxon>
        <taxon>Saurischia</taxon>
        <taxon>Theropoda</taxon>
        <taxon>Coelurosauria</taxon>
        <taxon>Aves</taxon>
        <taxon>Neognathae</taxon>
        <taxon>Neoaves</taxon>
        <taxon>Columbimorphae</taxon>
        <taxon>Columbiformes</taxon>
        <taxon>Columbidae</taxon>
        <taxon>Patagioenas</taxon>
    </lineage>
</organism>
<keyword evidence="6" id="KW-1185">Reference proteome</keyword>
<evidence type="ECO:0000313" key="5">
    <source>
        <dbReference type="EMBL" id="OPJ80702.1"/>
    </source>
</evidence>
<evidence type="ECO:0000256" key="2">
    <source>
        <dbReference type="ARBA" id="ARBA00022750"/>
    </source>
</evidence>
<dbReference type="PROSITE" id="PS00141">
    <property type="entry name" value="ASP_PROTEASE"/>
    <property type="match status" value="1"/>
</dbReference>
<evidence type="ECO:0000313" key="6">
    <source>
        <dbReference type="Proteomes" id="UP000190648"/>
    </source>
</evidence>
<accession>A0A1V4K8B6</accession>
<dbReference type="AlphaFoldDB" id="A0A1V4K8B6"/>
<name>A0A1V4K8B6_PATFA</name>
<dbReference type="Gene3D" id="2.40.70.10">
    <property type="entry name" value="Acid Proteases"/>
    <property type="match status" value="1"/>
</dbReference>
<dbReference type="PANTHER" id="PTHR19422:SF123">
    <property type="entry name" value="RT1 CLASS I, LOCUS CE15"/>
    <property type="match status" value="1"/>
</dbReference>
<dbReference type="GO" id="GO:0004190">
    <property type="term" value="F:aspartic-type endopeptidase activity"/>
    <property type="evidence" value="ECO:0007669"/>
    <property type="project" value="UniProtKB-KW"/>
</dbReference>
<dbReference type="PROSITE" id="PS50175">
    <property type="entry name" value="ASP_PROT_RETROV"/>
    <property type="match status" value="1"/>
</dbReference>
<dbReference type="InterPro" id="IPR021109">
    <property type="entry name" value="Peptidase_aspartic_dom_sf"/>
</dbReference>
<proteinExistence type="predicted"/>
<dbReference type="EMBL" id="LSYS01004200">
    <property type="protein sequence ID" value="OPJ80702.1"/>
    <property type="molecule type" value="Genomic_DNA"/>
</dbReference>
<evidence type="ECO:0000256" key="1">
    <source>
        <dbReference type="ARBA" id="ARBA00022670"/>
    </source>
</evidence>
<evidence type="ECO:0000259" key="4">
    <source>
        <dbReference type="PROSITE" id="PS50175"/>
    </source>
</evidence>
<dbReference type="InterPro" id="IPR051592">
    <property type="entry name" value="HERV-K_Pro_peptidase_A2"/>
</dbReference>
<dbReference type="OrthoDB" id="9900537at2759"/>